<keyword evidence="10" id="KW-1185">Reference proteome</keyword>
<dbReference type="InterPro" id="IPR000535">
    <property type="entry name" value="MSP_dom"/>
</dbReference>
<dbReference type="Pfam" id="PF00635">
    <property type="entry name" value="Motile_Sperm"/>
    <property type="match status" value="1"/>
</dbReference>
<accession>A0A9W7A325</accession>
<comment type="caution">
    <text evidence="9">The sequence shown here is derived from an EMBL/GenBank/DDBJ whole genome shotgun (WGS) entry which is preliminary data.</text>
</comment>
<dbReference type="GO" id="GO:0090158">
    <property type="term" value="P:endoplasmic reticulum membrane organization"/>
    <property type="evidence" value="ECO:0007669"/>
    <property type="project" value="TreeGrafter"/>
</dbReference>
<dbReference type="PANTHER" id="PTHR10809:SF6">
    <property type="entry name" value="AT11025P-RELATED"/>
    <property type="match status" value="1"/>
</dbReference>
<feature type="region of interest" description="Disordered" evidence="6">
    <location>
        <begin position="151"/>
        <end position="171"/>
    </location>
</feature>
<keyword evidence="3 7" id="KW-0812">Transmembrane</keyword>
<feature type="compositionally biased region" description="Low complexity" evidence="6">
    <location>
        <begin position="153"/>
        <end position="162"/>
    </location>
</feature>
<dbReference type="EMBL" id="BRXY01000082">
    <property type="protein sequence ID" value="GMH63166.1"/>
    <property type="molecule type" value="Genomic_DNA"/>
</dbReference>
<dbReference type="GO" id="GO:0005886">
    <property type="term" value="C:plasma membrane"/>
    <property type="evidence" value="ECO:0007669"/>
    <property type="project" value="TreeGrafter"/>
</dbReference>
<dbReference type="OrthoDB" id="264603at2759"/>
<keyword evidence="5 7" id="KW-0472">Membrane</keyword>
<dbReference type="InterPro" id="IPR008962">
    <property type="entry name" value="PapD-like_sf"/>
</dbReference>
<evidence type="ECO:0000256" key="5">
    <source>
        <dbReference type="ARBA" id="ARBA00023136"/>
    </source>
</evidence>
<sequence>MSLTITPDKQIGFTLSRGDQATKSMLTLANNTGDYFAFKVKTTQPRRYLVRPNQGLVKPGESEEVTIILVDKDKQMLLTDFEQIGPGALESSKDKFLIQSCKVEEEFYNTTKAKGSAKDLAEALTTMWQKISAEKTLVSNTKLQVKHTVDTQSLSSNNNSSSAGYGAVQQSADRIREGMQGTSQNGPGSEGLMPEQQFKNDANLRKKYDELVAFSVNLTAERDILNNALEQAKRDLNREMAARMSAEDSAVRAPSGGGRTKPGATAGQVEEKKAGKKGFTFFQLMLVAVIMFFAGKYVGAGGNVKAVFGGATGGVNPAEL</sequence>
<dbReference type="SUPFAM" id="SSF49354">
    <property type="entry name" value="PapD-like"/>
    <property type="match status" value="1"/>
</dbReference>
<dbReference type="GO" id="GO:0061817">
    <property type="term" value="P:endoplasmic reticulum-plasma membrane tethering"/>
    <property type="evidence" value="ECO:0007669"/>
    <property type="project" value="TreeGrafter"/>
</dbReference>
<feature type="domain" description="MSP" evidence="8">
    <location>
        <begin position="2"/>
        <end position="146"/>
    </location>
</feature>
<reference evidence="10" key="1">
    <citation type="journal article" date="2023" name="Commun. Biol.">
        <title>Genome analysis of Parmales, the sister group of diatoms, reveals the evolutionary specialization of diatoms from phago-mixotrophs to photoautotrophs.</title>
        <authorList>
            <person name="Ban H."/>
            <person name="Sato S."/>
            <person name="Yoshikawa S."/>
            <person name="Yamada K."/>
            <person name="Nakamura Y."/>
            <person name="Ichinomiya M."/>
            <person name="Sato N."/>
            <person name="Blanc-Mathieu R."/>
            <person name="Endo H."/>
            <person name="Kuwata A."/>
            <person name="Ogata H."/>
        </authorList>
    </citation>
    <scope>NUCLEOTIDE SEQUENCE [LARGE SCALE GENOMIC DNA]</scope>
    <source>
        <strain evidence="10">NIES 3701</strain>
    </source>
</reference>
<evidence type="ECO:0000256" key="2">
    <source>
        <dbReference type="ARBA" id="ARBA00008932"/>
    </source>
</evidence>
<dbReference type="InterPro" id="IPR016763">
    <property type="entry name" value="VAP"/>
</dbReference>
<protein>
    <recommendedName>
        <fullName evidence="8">MSP domain-containing protein</fullName>
    </recommendedName>
</protein>
<dbReference type="InterPro" id="IPR013783">
    <property type="entry name" value="Ig-like_fold"/>
</dbReference>
<dbReference type="Gene3D" id="2.60.40.10">
    <property type="entry name" value="Immunoglobulins"/>
    <property type="match status" value="1"/>
</dbReference>
<dbReference type="PANTHER" id="PTHR10809">
    <property type="entry name" value="VESICLE-ASSOCIATED MEMBRANE PROTEIN-ASSOCIATED PROTEIN"/>
    <property type="match status" value="1"/>
</dbReference>
<evidence type="ECO:0000259" key="8">
    <source>
        <dbReference type="PROSITE" id="PS50202"/>
    </source>
</evidence>
<evidence type="ECO:0000256" key="1">
    <source>
        <dbReference type="ARBA" id="ARBA00004211"/>
    </source>
</evidence>
<evidence type="ECO:0000256" key="6">
    <source>
        <dbReference type="SAM" id="MobiDB-lite"/>
    </source>
</evidence>
<feature type="region of interest" description="Disordered" evidence="6">
    <location>
        <begin position="246"/>
        <end position="270"/>
    </location>
</feature>
<comment type="similarity">
    <text evidence="2">Belongs to the VAMP-associated protein (VAP) (TC 9.B.17) family.</text>
</comment>
<dbReference type="GO" id="GO:0005789">
    <property type="term" value="C:endoplasmic reticulum membrane"/>
    <property type="evidence" value="ECO:0007669"/>
    <property type="project" value="InterPro"/>
</dbReference>
<comment type="subcellular location">
    <subcellularLocation>
        <location evidence="1">Membrane</location>
        <topology evidence="1">Single-pass type IV membrane protein</topology>
    </subcellularLocation>
</comment>
<evidence type="ECO:0000256" key="7">
    <source>
        <dbReference type="SAM" id="Phobius"/>
    </source>
</evidence>
<gene>
    <name evidence="9" type="ORF">TrST_g12393</name>
</gene>
<dbReference type="PROSITE" id="PS50202">
    <property type="entry name" value="MSP"/>
    <property type="match status" value="1"/>
</dbReference>
<feature type="transmembrane region" description="Helical" evidence="7">
    <location>
        <begin position="279"/>
        <end position="298"/>
    </location>
</feature>
<dbReference type="Proteomes" id="UP001165085">
    <property type="component" value="Unassembled WGS sequence"/>
</dbReference>
<proteinExistence type="inferred from homology"/>
<name>A0A9W7A325_9STRA</name>
<dbReference type="AlphaFoldDB" id="A0A9W7A325"/>
<evidence type="ECO:0000256" key="3">
    <source>
        <dbReference type="ARBA" id="ARBA00022692"/>
    </source>
</evidence>
<evidence type="ECO:0000313" key="9">
    <source>
        <dbReference type="EMBL" id="GMH63166.1"/>
    </source>
</evidence>
<keyword evidence="4 7" id="KW-1133">Transmembrane helix</keyword>
<organism evidence="9 10">
    <name type="scientific">Triparma strigata</name>
    <dbReference type="NCBI Taxonomy" id="1606541"/>
    <lineage>
        <taxon>Eukaryota</taxon>
        <taxon>Sar</taxon>
        <taxon>Stramenopiles</taxon>
        <taxon>Ochrophyta</taxon>
        <taxon>Bolidophyceae</taxon>
        <taxon>Parmales</taxon>
        <taxon>Triparmaceae</taxon>
        <taxon>Triparma</taxon>
    </lineage>
</organism>
<evidence type="ECO:0000313" key="10">
    <source>
        <dbReference type="Proteomes" id="UP001165085"/>
    </source>
</evidence>
<evidence type="ECO:0000256" key="4">
    <source>
        <dbReference type="ARBA" id="ARBA00022989"/>
    </source>
</evidence>